<dbReference type="PANTHER" id="PTHR35010">
    <property type="entry name" value="BLL4672 PROTEIN-RELATED"/>
    <property type="match status" value="1"/>
</dbReference>
<organism evidence="3 4">
    <name type="scientific">Mycolicibacterium phlei DSM 43239 = CCUG 21000</name>
    <dbReference type="NCBI Taxonomy" id="1226750"/>
    <lineage>
        <taxon>Bacteria</taxon>
        <taxon>Bacillati</taxon>
        <taxon>Actinomycetota</taxon>
        <taxon>Actinomycetes</taxon>
        <taxon>Mycobacteriales</taxon>
        <taxon>Mycobacteriaceae</taxon>
        <taxon>Mycolicibacterium</taxon>
    </lineage>
</organism>
<dbReference type="Pfam" id="PF17765">
    <property type="entry name" value="MLTR_LBD"/>
    <property type="match status" value="1"/>
</dbReference>
<reference evidence="3 4" key="1">
    <citation type="submission" date="2012-10" db="EMBL/GenBank/DDBJ databases">
        <title>The draft sequence of the Mycobacterium pheli genome.</title>
        <authorList>
            <person name="Pettersson B.M.F."/>
            <person name="Das S."/>
            <person name="Dasgupta S."/>
            <person name="Bhattacharya A."/>
            <person name="Kirsebom L.A."/>
        </authorList>
    </citation>
    <scope>NUCLEOTIDE SEQUENCE [LARGE SCALE GENOMIC DNA]</scope>
    <source>
        <strain evidence="3 4">CCUG 21000</strain>
    </source>
</reference>
<comment type="caution">
    <text evidence="3">The sequence shown here is derived from an EMBL/GenBank/DDBJ whole genome shotgun (WGS) entry which is preliminary data.</text>
</comment>
<dbReference type="AlphaFoldDB" id="A0A5N5USS1"/>
<evidence type="ECO:0000313" key="4">
    <source>
        <dbReference type="Proteomes" id="UP000325690"/>
    </source>
</evidence>
<dbReference type="Proteomes" id="UP000325690">
    <property type="component" value="Unassembled WGS sequence"/>
</dbReference>
<keyword evidence="4" id="KW-1185">Reference proteome</keyword>
<dbReference type="SMART" id="SM00530">
    <property type="entry name" value="HTH_XRE"/>
    <property type="match status" value="1"/>
</dbReference>
<dbReference type="PANTHER" id="PTHR35010:SF2">
    <property type="entry name" value="BLL4672 PROTEIN"/>
    <property type="match status" value="1"/>
</dbReference>
<evidence type="ECO:0000313" key="3">
    <source>
        <dbReference type="EMBL" id="KAB7752408.1"/>
    </source>
</evidence>
<gene>
    <name evidence="3" type="ORF">MPHL21000_20765</name>
</gene>
<dbReference type="InterPro" id="IPR041413">
    <property type="entry name" value="MLTR_LBD"/>
</dbReference>
<dbReference type="EMBL" id="ANBP01000044">
    <property type="protein sequence ID" value="KAB7752408.1"/>
    <property type="molecule type" value="Genomic_DNA"/>
</dbReference>
<dbReference type="InterPro" id="IPR010982">
    <property type="entry name" value="Lambda_DNA-bd_dom_sf"/>
</dbReference>
<sequence>MVDMDRAALAEFLRRRRESLRPDEVGLHPGVRRRTPGLRREEVAQLVGMSADYYGRLEQARGPQPSPQILRALARALRLTDDETDHLYRLAGHAVPDRAVRRDHVRPALLYLLDRLTEAAAFVCTDTGVVLAQNRLARLLHGDLTTGGGDGQTSMTWRWFTESRWRAGMSADDAYEHSRALVADLRAGWGRRRRDTDMRELVDGLLAASGEFAELWSLHEVAVRPKQRKTFHTRVGPITLDCEVLSNIDGQQLVLLTPPPATAAAEALALLATLGDQPIGVDEGRRQSDQKNPWADSL</sequence>
<name>A0A5N5USS1_MYCPH</name>
<dbReference type="Pfam" id="PF13560">
    <property type="entry name" value="HTH_31"/>
    <property type="match status" value="1"/>
</dbReference>
<dbReference type="Gene3D" id="1.10.260.40">
    <property type="entry name" value="lambda repressor-like DNA-binding domains"/>
    <property type="match status" value="1"/>
</dbReference>
<dbReference type="GO" id="GO:0003677">
    <property type="term" value="F:DNA binding"/>
    <property type="evidence" value="ECO:0007669"/>
    <property type="project" value="InterPro"/>
</dbReference>
<protein>
    <submittedName>
        <fullName evidence="3">XRE family transcriptional regulator</fullName>
    </submittedName>
</protein>
<evidence type="ECO:0000259" key="2">
    <source>
        <dbReference type="PROSITE" id="PS50943"/>
    </source>
</evidence>
<proteinExistence type="predicted"/>
<feature type="domain" description="HTH cro/C1-type" evidence="2">
    <location>
        <begin position="37"/>
        <end position="84"/>
    </location>
</feature>
<dbReference type="Gene3D" id="3.30.450.180">
    <property type="match status" value="1"/>
</dbReference>
<dbReference type="InterPro" id="IPR001387">
    <property type="entry name" value="Cro/C1-type_HTH"/>
</dbReference>
<accession>A0A5N5USS1</accession>
<dbReference type="SUPFAM" id="SSF47413">
    <property type="entry name" value="lambda repressor-like DNA-binding domains"/>
    <property type="match status" value="1"/>
</dbReference>
<evidence type="ECO:0000256" key="1">
    <source>
        <dbReference type="SAM" id="MobiDB-lite"/>
    </source>
</evidence>
<feature type="region of interest" description="Disordered" evidence="1">
    <location>
        <begin position="279"/>
        <end position="298"/>
    </location>
</feature>
<dbReference type="PROSITE" id="PS50943">
    <property type="entry name" value="HTH_CROC1"/>
    <property type="match status" value="1"/>
</dbReference>